<dbReference type="Proteomes" id="UP000275281">
    <property type="component" value="Unassembled WGS sequence"/>
</dbReference>
<dbReference type="CDD" id="cd05537">
    <property type="entry name" value="POLBc_Pol_II"/>
    <property type="match status" value="1"/>
</dbReference>
<evidence type="ECO:0000256" key="1">
    <source>
        <dbReference type="ARBA" id="ARBA00005755"/>
    </source>
</evidence>
<dbReference type="NCBIfam" id="NF004421">
    <property type="entry name" value="PRK05762.1-2"/>
    <property type="match status" value="1"/>
</dbReference>
<dbReference type="OrthoDB" id="5807460at2"/>
<dbReference type="Pfam" id="PF03104">
    <property type="entry name" value="DNA_pol_B_exo1"/>
    <property type="match status" value="1"/>
</dbReference>
<feature type="domain" description="DNA-directed DNA polymerase family B multifunctional" evidence="8">
    <location>
        <begin position="375"/>
        <end position="756"/>
    </location>
</feature>
<evidence type="ECO:0000256" key="7">
    <source>
        <dbReference type="RuleBase" id="RU000442"/>
    </source>
</evidence>
<dbReference type="SUPFAM" id="SSF53098">
    <property type="entry name" value="Ribonuclease H-like"/>
    <property type="match status" value="1"/>
</dbReference>
<dbReference type="InterPro" id="IPR043502">
    <property type="entry name" value="DNA/RNA_pol_sf"/>
</dbReference>
<dbReference type="InterPro" id="IPR017964">
    <property type="entry name" value="DNA-dir_DNA_pol_B_CS"/>
</dbReference>
<accession>A0A3N5Y668</accession>
<dbReference type="GO" id="GO:0003677">
    <property type="term" value="F:DNA binding"/>
    <property type="evidence" value="ECO:0007669"/>
    <property type="project" value="UniProtKB-KW"/>
</dbReference>
<comment type="similarity">
    <text evidence="1 7">Belongs to the DNA polymerase type-B family.</text>
</comment>
<dbReference type="AlphaFoldDB" id="A0A3N5Y668"/>
<dbReference type="InterPro" id="IPR012337">
    <property type="entry name" value="RNaseH-like_sf"/>
</dbReference>
<proteinExistence type="inferred from homology"/>
<keyword evidence="4 7" id="KW-0239">DNA-directed DNA polymerase</keyword>
<dbReference type="InterPro" id="IPR006134">
    <property type="entry name" value="DNA-dir_DNA_pol_B_multi_dom"/>
</dbReference>
<reference evidence="10 11" key="1">
    <citation type="submission" date="2018-11" db="EMBL/GenBank/DDBJ databases">
        <authorList>
            <person name="Ye M.-Q."/>
            <person name="Du Z.-J."/>
        </authorList>
    </citation>
    <scope>NUCLEOTIDE SEQUENCE [LARGE SCALE GENOMIC DNA]</scope>
    <source>
        <strain evidence="10 11">U0105</strain>
    </source>
</reference>
<dbReference type="PROSITE" id="PS00116">
    <property type="entry name" value="DNA_POLYMERASE_B"/>
    <property type="match status" value="1"/>
</dbReference>
<comment type="caution">
    <text evidence="10">The sequence shown here is derived from an EMBL/GenBank/DDBJ whole genome shotgun (WGS) entry which is preliminary data.</text>
</comment>
<dbReference type="InterPro" id="IPR050240">
    <property type="entry name" value="DNA_pol_type-B"/>
</dbReference>
<dbReference type="PANTHER" id="PTHR10322:SF23">
    <property type="entry name" value="DNA POLYMERASE DELTA CATALYTIC SUBUNIT"/>
    <property type="match status" value="1"/>
</dbReference>
<keyword evidence="3 7" id="KW-0548">Nucleotidyltransferase</keyword>
<keyword evidence="11" id="KW-1185">Reference proteome</keyword>
<dbReference type="GO" id="GO:0045004">
    <property type="term" value="P:DNA replication proofreading"/>
    <property type="evidence" value="ECO:0007669"/>
    <property type="project" value="TreeGrafter"/>
</dbReference>
<dbReference type="FunFam" id="3.90.1600.10:FF:000030">
    <property type="entry name" value="DNA polymerase II"/>
    <property type="match status" value="1"/>
</dbReference>
<dbReference type="GO" id="GO:0009432">
    <property type="term" value="P:SOS response"/>
    <property type="evidence" value="ECO:0007669"/>
    <property type="project" value="TreeGrafter"/>
</dbReference>
<evidence type="ECO:0000256" key="4">
    <source>
        <dbReference type="ARBA" id="ARBA00022932"/>
    </source>
</evidence>
<comment type="catalytic activity">
    <reaction evidence="6 7">
        <text>DNA(n) + a 2'-deoxyribonucleoside 5'-triphosphate = DNA(n+1) + diphosphate</text>
        <dbReference type="Rhea" id="RHEA:22508"/>
        <dbReference type="Rhea" id="RHEA-COMP:17339"/>
        <dbReference type="Rhea" id="RHEA-COMP:17340"/>
        <dbReference type="ChEBI" id="CHEBI:33019"/>
        <dbReference type="ChEBI" id="CHEBI:61560"/>
        <dbReference type="ChEBI" id="CHEBI:173112"/>
        <dbReference type="EC" id="2.7.7.7"/>
    </reaction>
</comment>
<dbReference type="PRINTS" id="PR00106">
    <property type="entry name" value="DNAPOLB"/>
</dbReference>
<evidence type="ECO:0000313" key="11">
    <source>
        <dbReference type="Proteomes" id="UP000275281"/>
    </source>
</evidence>
<evidence type="ECO:0000256" key="6">
    <source>
        <dbReference type="ARBA" id="ARBA00049244"/>
    </source>
</evidence>
<protein>
    <recommendedName>
        <fullName evidence="7">DNA polymerase</fullName>
        <ecNumber evidence="7">2.7.7.7</ecNumber>
    </recommendedName>
</protein>
<dbReference type="PANTHER" id="PTHR10322">
    <property type="entry name" value="DNA POLYMERASE CATALYTIC SUBUNIT"/>
    <property type="match status" value="1"/>
</dbReference>
<organism evidence="10 11">
    <name type="scientific">Alteromonas sediminis</name>
    <dbReference type="NCBI Taxonomy" id="2259342"/>
    <lineage>
        <taxon>Bacteria</taxon>
        <taxon>Pseudomonadati</taxon>
        <taxon>Pseudomonadota</taxon>
        <taxon>Gammaproteobacteria</taxon>
        <taxon>Alteromonadales</taxon>
        <taxon>Alteromonadaceae</taxon>
        <taxon>Alteromonas/Salinimonas group</taxon>
        <taxon>Alteromonas</taxon>
    </lineage>
</organism>
<dbReference type="GO" id="GO:0008296">
    <property type="term" value="F:3'-5'-DNA exonuclease activity"/>
    <property type="evidence" value="ECO:0007669"/>
    <property type="project" value="TreeGrafter"/>
</dbReference>
<evidence type="ECO:0000259" key="9">
    <source>
        <dbReference type="Pfam" id="PF03104"/>
    </source>
</evidence>
<dbReference type="Gene3D" id="3.30.420.10">
    <property type="entry name" value="Ribonuclease H-like superfamily/Ribonuclease H"/>
    <property type="match status" value="1"/>
</dbReference>
<dbReference type="Gene3D" id="1.10.132.60">
    <property type="entry name" value="DNA polymerase family B, C-terminal domain"/>
    <property type="match status" value="1"/>
</dbReference>
<name>A0A3N5Y668_9ALTE</name>
<keyword evidence="5 7" id="KW-0238">DNA-binding</keyword>
<sequence length="778" mass="88472">MTSTSKDWQDGFIINTQVVHQKGQERVRLWITGQQGTISLDSPPQSAIAFIERENLLEAMTLSNDSHDIQFIDSHLHTFKNKPVAVLKANTQKQLRSFEVICRDAGIEIFEADIKPADRYIMERFVYGSVQYRSLPELKIRPGTYRPSLRYIVVDIECDENGQLYSIGCDDGKNGWVWMRDDAPETFKSNEFTYLNVASELHLLKAWVDFIRQYDPDVITGWNVKQFDCRVLTERASLCGISLNIGRDGQAMTVRKTTNEQYWVEVPGRAVVDGIESLKTMTFHFSSFTLNYVAEQLLGEQKLIHDDDQLGRIKHLFIHDKPTLARYNWMDCRLVARIIEKTNLINFLVLRSCLTGLPLSRPGGSVAAFINNYLPHVHRAGYVSPNRPHDGGLASPGGYVMTSSPGMYEHILVLDFKSLYPSIIRTFLIDPVGLVEGLKCPEDSIPGFKDAFFSRDKHFLPDIIDQLWQQRDEAKKDGDEARSRAIKIIMNSFYGVLGSGGCPFYDTRLASSITLRGHEIMQTTKAWIEEMGYTVIYGDTDSTFVWIKGCNDAIEVNNIGRQVASHINAKWKHHINAVYNTECFLEIEFETHFARFFMPTIRHSELGSKKRYAGMTGPYHGEKLIFKGLESVRSDWTQLAKEFQTTLYQKVFKQEPVEDYIKHTVSQVSEGLLDAKLIYQKRLRKPVDAYIKTRPPHVKAAIIANDEAKSAGKPIPYPNKSSVQYVISTNGPVPVGTNVPLDYTHYIDKQLKPIADSILPHLGLSFDAMTAAQLRLFE</sequence>
<dbReference type="EC" id="2.7.7.7" evidence="7"/>
<dbReference type="SUPFAM" id="SSF56672">
    <property type="entry name" value="DNA/RNA polymerases"/>
    <property type="match status" value="1"/>
</dbReference>
<dbReference type="Pfam" id="PF00136">
    <property type="entry name" value="DNA_pol_B"/>
    <property type="match status" value="1"/>
</dbReference>
<dbReference type="InterPro" id="IPR006172">
    <property type="entry name" value="DNA-dir_DNA_pol_B"/>
</dbReference>
<evidence type="ECO:0000259" key="8">
    <source>
        <dbReference type="Pfam" id="PF00136"/>
    </source>
</evidence>
<evidence type="ECO:0000256" key="5">
    <source>
        <dbReference type="ARBA" id="ARBA00023125"/>
    </source>
</evidence>
<dbReference type="EMBL" id="RPOK01000001">
    <property type="protein sequence ID" value="RPJ68803.1"/>
    <property type="molecule type" value="Genomic_DNA"/>
</dbReference>
<dbReference type="InterPro" id="IPR006133">
    <property type="entry name" value="DNA-dir_DNA_pol_B_exonuc"/>
</dbReference>
<evidence type="ECO:0000313" key="10">
    <source>
        <dbReference type="EMBL" id="RPJ68803.1"/>
    </source>
</evidence>
<dbReference type="Gene3D" id="2.40.50.590">
    <property type="match status" value="1"/>
</dbReference>
<dbReference type="InterPro" id="IPR023211">
    <property type="entry name" value="DNA_pol_palm_dom_sf"/>
</dbReference>
<keyword evidence="2 7" id="KW-0808">Transferase</keyword>
<gene>
    <name evidence="10" type="ORF">DRW07_00170</name>
</gene>
<feature type="domain" description="DNA-directed DNA polymerase family B exonuclease" evidence="9">
    <location>
        <begin position="193"/>
        <end position="293"/>
    </location>
</feature>
<evidence type="ECO:0000256" key="3">
    <source>
        <dbReference type="ARBA" id="ARBA00022695"/>
    </source>
</evidence>
<dbReference type="InterPro" id="IPR036397">
    <property type="entry name" value="RNaseH_sf"/>
</dbReference>
<keyword evidence="7" id="KW-0235">DNA replication</keyword>
<dbReference type="InterPro" id="IPR042087">
    <property type="entry name" value="DNA_pol_B_thumb"/>
</dbReference>
<dbReference type="GO" id="GO:0003887">
    <property type="term" value="F:DNA-directed DNA polymerase activity"/>
    <property type="evidence" value="ECO:0007669"/>
    <property type="project" value="UniProtKB-KW"/>
</dbReference>
<dbReference type="GO" id="GO:0000166">
    <property type="term" value="F:nucleotide binding"/>
    <property type="evidence" value="ECO:0007669"/>
    <property type="project" value="InterPro"/>
</dbReference>
<dbReference type="SMART" id="SM00486">
    <property type="entry name" value="POLBc"/>
    <property type="match status" value="1"/>
</dbReference>
<evidence type="ECO:0000256" key="2">
    <source>
        <dbReference type="ARBA" id="ARBA00022679"/>
    </source>
</evidence>
<dbReference type="Gene3D" id="3.90.1600.10">
    <property type="entry name" value="Palm domain of DNA polymerase"/>
    <property type="match status" value="2"/>
</dbReference>